<dbReference type="PANTHER" id="PTHR47197">
    <property type="entry name" value="PROTEIN NIRF"/>
    <property type="match status" value="1"/>
</dbReference>
<dbReference type="STRING" id="1246995.AFR_24715"/>
<dbReference type="PROSITE" id="PS51257">
    <property type="entry name" value="PROKAR_LIPOPROTEIN"/>
    <property type="match status" value="1"/>
</dbReference>
<dbReference type="Proteomes" id="UP000017746">
    <property type="component" value="Chromosome"/>
</dbReference>
<dbReference type="PANTHER" id="PTHR47197:SF3">
    <property type="entry name" value="DIHYDRO-HEME D1 DEHYDROGENASE"/>
    <property type="match status" value="1"/>
</dbReference>
<dbReference type="eggNOG" id="COG3391">
    <property type="taxonomic scope" value="Bacteria"/>
</dbReference>
<reference evidence="2 3" key="1">
    <citation type="journal article" date="2014" name="J. Biotechnol.">
        <title>Complete genome sequence of the actinobacterium Actinoplanes friuliensis HAG 010964, producer of the lipopeptide antibiotic friulimycin.</title>
        <authorList>
            <person name="Ruckert C."/>
            <person name="Szczepanowski R."/>
            <person name="Albersmeier A."/>
            <person name="Goesmann A."/>
            <person name="Fischer N."/>
            <person name="Steinkamper A."/>
            <person name="Puhler A."/>
            <person name="Biener R."/>
            <person name="Schwartz D."/>
            <person name="Kalinowski J."/>
        </authorList>
    </citation>
    <scope>NUCLEOTIDE SEQUENCE [LARGE SCALE GENOMIC DNA]</scope>
    <source>
        <strain evidence="2 3">DSM 7358</strain>
    </source>
</reference>
<dbReference type="SUPFAM" id="SSF50974">
    <property type="entry name" value="Nitrous oxide reductase, N-terminal domain"/>
    <property type="match status" value="1"/>
</dbReference>
<evidence type="ECO:0008006" key="4">
    <source>
        <dbReference type="Google" id="ProtNLM"/>
    </source>
</evidence>
<name>U5W254_9ACTN</name>
<sequence>MTTRRNLFIIAGGVALAGGCRKETPAAVAVPDVVVTEGRQGLVVLGGPHPRGLGPDSVLSPDGTIAYAVTRTDAGASVLARLTPARGEPAGTMIVEAGWIPRVISSTGSFCALTRTPPSARPAPRARTPLLVTSDGRKREYTLTGVVEPDAFTTDGSGLFVLEWLPASAPDRYRVRLLDLTTGEVRPLNTRDKTPVPPGAEEEMRGDGRQAVPSPAGDILYTLYTHQPGHQHTRDLLSGRPGNAHAFVHVLHLAQGWAYCLDLPHPFGEGPADRHALAVSTDGRRLAVADLTSGALAYADTEALTIERVATVPTGDGAASITFTRNGDRVLVGSGTTVTVLDRAAGTVAARWPVPAAVRGLALNPTGTRLYAGGTNEVVWLDAASGRLGGRAPVDGLTAVRHVT</sequence>
<accession>U5W254</accession>
<keyword evidence="3" id="KW-1185">Reference proteome</keyword>
<evidence type="ECO:0000256" key="1">
    <source>
        <dbReference type="SAM" id="MobiDB-lite"/>
    </source>
</evidence>
<gene>
    <name evidence="2" type="ORF">AFR_24715</name>
</gene>
<dbReference type="OrthoDB" id="3327896at2"/>
<protein>
    <recommendedName>
        <fullName evidence="4">Lipoprotein</fullName>
    </recommendedName>
</protein>
<dbReference type="AlphaFoldDB" id="U5W254"/>
<dbReference type="InterPro" id="IPR051200">
    <property type="entry name" value="Host-pathogen_enzymatic-act"/>
</dbReference>
<dbReference type="KEGG" id="afs:AFR_24715"/>
<feature type="region of interest" description="Disordered" evidence="1">
    <location>
        <begin position="187"/>
        <end position="212"/>
    </location>
</feature>
<dbReference type="RefSeq" id="WP_023363799.1">
    <property type="nucleotide sequence ID" value="NC_022657.1"/>
</dbReference>
<dbReference type="InterPro" id="IPR011045">
    <property type="entry name" value="N2O_reductase_N"/>
</dbReference>
<evidence type="ECO:0000313" key="3">
    <source>
        <dbReference type="Proteomes" id="UP000017746"/>
    </source>
</evidence>
<dbReference type="EMBL" id="CP006272">
    <property type="protein sequence ID" value="AGZ43209.1"/>
    <property type="molecule type" value="Genomic_DNA"/>
</dbReference>
<organism evidence="2 3">
    <name type="scientific">Actinoplanes friuliensis DSM 7358</name>
    <dbReference type="NCBI Taxonomy" id="1246995"/>
    <lineage>
        <taxon>Bacteria</taxon>
        <taxon>Bacillati</taxon>
        <taxon>Actinomycetota</taxon>
        <taxon>Actinomycetes</taxon>
        <taxon>Micromonosporales</taxon>
        <taxon>Micromonosporaceae</taxon>
        <taxon>Actinoplanes</taxon>
    </lineage>
</organism>
<dbReference type="InterPro" id="IPR015943">
    <property type="entry name" value="WD40/YVTN_repeat-like_dom_sf"/>
</dbReference>
<dbReference type="PATRIC" id="fig|1246995.3.peg.5007"/>
<dbReference type="HOGENOM" id="CLU_680836_0_0_11"/>
<proteinExistence type="predicted"/>
<evidence type="ECO:0000313" key="2">
    <source>
        <dbReference type="EMBL" id="AGZ43209.1"/>
    </source>
</evidence>
<dbReference type="Gene3D" id="2.130.10.10">
    <property type="entry name" value="YVTN repeat-like/Quinoprotein amine dehydrogenase"/>
    <property type="match status" value="1"/>
</dbReference>